<gene>
    <name evidence="1" type="ORF">MTR67_025861</name>
</gene>
<dbReference type="PANTHER" id="PTHR15140:SF52">
    <property type="entry name" value="LATE BLIGHT RESISTANCE PROTEIN HOMOLOG R1A-4"/>
    <property type="match status" value="1"/>
</dbReference>
<accession>A0AAF0QZH0</accession>
<organism evidence="1 2">
    <name type="scientific">Solanum verrucosum</name>
    <dbReference type="NCBI Taxonomy" id="315347"/>
    <lineage>
        <taxon>Eukaryota</taxon>
        <taxon>Viridiplantae</taxon>
        <taxon>Streptophyta</taxon>
        <taxon>Embryophyta</taxon>
        <taxon>Tracheophyta</taxon>
        <taxon>Spermatophyta</taxon>
        <taxon>Magnoliopsida</taxon>
        <taxon>eudicotyledons</taxon>
        <taxon>Gunneridae</taxon>
        <taxon>Pentapetalae</taxon>
        <taxon>asterids</taxon>
        <taxon>lamiids</taxon>
        <taxon>Solanales</taxon>
        <taxon>Solanaceae</taxon>
        <taxon>Solanoideae</taxon>
        <taxon>Solaneae</taxon>
        <taxon>Solanum</taxon>
    </lineage>
</organism>
<proteinExistence type="predicted"/>
<reference evidence="1" key="1">
    <citation type="submission" date="2023-08" db="EMBL/GenBank/DDBJ databases">
        <title>A de novo genome assembly of Solanum verrucosum Schlechtendal, a Mexican diploid species geographically isolated from the other diploid A-genome species in potato relatives.</title>
        <authorList>
            <person name="Hosaka K."/>
        </authorList>
    </citation>
    <scope>NUCLEOTIDE SEQUENCE</scope>
    <source>
        <tissue evidence="1">Young leaves</tissue>
    </source>
</reference>
<dbReference type="Gene3D" id="3.80.10.10">
    <property type="entry name" value="Ribonuclease Inhibitor"/>
    <property type="match status" value="1"/>
</dbReference>
<sequence>MLSYLKETDHIFKRFPNLHELVFDIMESWDYSTGQFWSPKLDFLTELKNLTWEEWNMGEEDTFENLKCLKLDEVTLAKWEVGEESFPVLEKLQLQGCYKLEEIPLSFGDIYSLSLRLCRAGRYAGRIDVGFLNINAERGRLQVSFSALHKDVVNVLDIMERSKNEEDQNVVDVADIERLKLELAFICTYVQLSYSDLEQFEEVMTVEGQDVETLVRSFFYDHDNNFGCKYDMHHVLASLRVNIDHCISSHHHYTTMTEEQLDFLLLNIHQLSKFVAEHKFPLVTQDEILRMCVAT</sequence>
<name>A0AAF0QZH0_SOLVR</name>
<protein>
    <submittedName>
        <fullName evidence="1">Uncharacterized protein</fullName>
    </submittedName>
</protein>
<dbReference type="AlphaFoldDB" id="A0AAF0QZH0"/>
<evidence type="ECO:0000313" key="2">
    <source>
        <dbReference type="Proteomes" id="UP001234989"/>
    </source>
</evidence>
<dbReference type="PANTHER" id="PTHR15140">
    <property type="entry name" value="TUBULIN-SPECIFIC CHAPERONE E"/>
    <property type="match status" value="1"/>
</dbReference>
<dbReference type="SUPFAM" id="SSF52047">
    <property type="entry name" value="RNI-like"/>
    <property type="match status" value="1"/>
</dbReference>
<evidence type="ECO:0000313" key="1">
    <source>
        <dbReference type="EMBL" id="WMV32476.1"/>
    </source>
</evidence>
<dbReference type="Proteomes" id="UP001234989">
    <property type="component" value="Chromosome 6"/>
</dbReference>
<keyword evidence="2" id="KW-1185">Reference proteome</keyword>
<dbReference type="EMBL" id="CP133617">
    <property type="protein sequence ID" value="WMV32476.1"/>
    <property type="molecule type" value="Genomic_DNA"/>
</dbReference>
<dbReference type="InterPro" id="IPR032675">
    <property type="entry name" value="LRR_dom_sf"/>
</dbReference>